<evidence type="ECO:0000313" key="2">
    <source>
        <dbReference type="Proteomes" id="UP000007800"/>
    </source>
</evidence>
<organism evidence="2">
    <name type="scientific">Perkinsus marinus (strain ATCC 50983 / TXsc)</name>
    <dbReference type="NCBI Taxonomy" id="423536"/>
    <lineage>
        <taxon>Eukaryota</taxon>
        <taxon>Sar</taxon>
        <taxon>Alveolata</taxon>
        <taxon>Perkinsozoa</taxon>
        <taxon>Perkinsea</taxon>
        <taxon>Perkinsida</taxon>
        <taxon>Perkinsidae</taxon>
        <taxon>Perkinsus</taxon>
    </lineage>
</organism>
<gene>
    <name evidence="1" type="ORF">Pmar_PMAR026377</name>
</gene>
<dbReference type="AlphaFoldDB" id="C5LEK7"/>
<reference evidence="1 2" key="1">
    <citation type="submission" date="2008-07" db="EMBL/GenBank/DDBJ databases">
        <authorList>
            <person name="El-Sayed N."/>
            <person name="Caler E."/>
            <person name="Inman J."/>
            <person name="Amedeo P."/>
            <person name="Hass B."/>
            <person name="Wortman J."/>
        </authorList>
    </citation>
    <scope>NUCLEOTIDE SEQUENCE [LARGE SCALE GENOMIC DNA]</scope>
    <source>
        <strain evidence="2">ATCC 50983 / TXsc</strain>
    </source>
</reference>
<feature type="non-terminal residue" evidence="1">
    <location>
        <position position="81"/>
    </location>
</feature>
<evidence type="ECO:0000313" key="1">
    <source>
        <dbReference type="EMBL" id="EER04825.1"/>
    </source>
</evidence>
<accession>C5LEK7</accession>
<keyword evidence="2" id="KW-1185">Reference proteome</keyword>
<dbReference type="GeneID" id="9050315"/>
<dbReference type="RefSeq" id="XP_002773009.1">
    <property type="nucleotide sequence ID" value="XM_002772963.1"/>
</dbReference>
<proteinExistence type="predicted"/>
<dbReference type="Proteomes" id="UP000007800">
    <property type="component" value="Unassembled WGS sequence"/>
</dbReference>
<dbReference type="InParanoid" id="C5LEK7"/>
<name>C5LEK7_PERM5</name>
<sequence>MAAVGDEDLTKAFSSEADTVTTRTTAFALKAAAKLLVSRNDDVVPLPGQPDALLRSLVEACQKTVKDGPPPEFFPLPRHMK</sequence>
<dbReference type="EMBL" id="GG681295">
    <property type="protein sequence ID" value="EER04825.1"/>
    <property type="molecule type" value="Genomic_DNA"/>
</dbReference>
<protein>
    <submittedName>
        <fullName evidence="1">Uncharacterized protein</fullName>
    </submittedName>
</protein>